<proteinExistence type="predicted"/>
<dbReference type="SUPFAM" id="SSF53098">
    <property type="entry name" value="Ribonuclease H-like"/>
    <property type="match status" value="1"/>
</dbReference>
<dbReference type="OMA" id="EYQTHRE"/>
<dbReference type="PANTHER" id="PTHR48475:SF2">
    <property type="entry name" value="RIBONUCLEASE H"/>
    <property type="match status" value="1"/>
</dbReference>
<dbReference type="Gramene" id="evm.model.09.604">
    <property type="protein sequence ID" value="cds.evm.model.09.604"/>
    <property type="gene ID" value="evm.TU.09.604"/>
</dbReference>
<evidence type="ECO:0000313" key="3">
    <source>
        <dbReference type="Proteomes" id="UP000596661"/>
    </source>
</evidence>
<protein>
    <recommendedName>
        <fullName evidence="1">RNase H type-1 domain-containing protein</fullName>
    </recommendedName>
</protein>
<dbReference type="GO" id="GO:0003676">
    <property type="term" value="F:nucleic acid binding"/>
    <property type="evidence" value="ECO:0007669"/>
    <property type="project" value="InterPro"/>
</dbReference>
<dbReference type="InterPro" id="IPR002156">
    <property type="entry name" value="RNaseH_domain"/>
</dbReference>
<dbReference type="EMBL" id="UZAU01000728">
    <property type="status" value="NOT_ANNOTATED_CDS"/>
    <property type="molecule type" value="Genomic_DNA"/>
</dbReference>
<dbReference type="Gene3D" id="3.30.420.10">
    <property type="entry name" value="Ribonuclease H-like superfamily/Ribonuclease H"/>
    <property type="match status" value="1"/>
</dbReference>
<dbReference type="Pfam" id="PF13456">
    <property type="entry name" value="RVT_3"/>
    <property type="match status" value="1"/>
</dbReference>
<evidence type="ECO:0000259" key="1">
    <source>
        <dbReference type="PROSITE" id="PS50879"/>
    </source>
</evidence>
<reference evidence="2" key="1">
    <citation type="submission" date="2018-11" db="EMBL/GenBank/DDBJ databases">
        <authorList>
            <person name="Grassa J C."/>
        </authorList>
    </citation>
    <scope>NUCLEOTIDE SEQUENCE [LARGE SCALE GENOMIC DNA]</scope>
</reference>
<reference evidence="2" key="2">
    <citation type="submission" date="2021-03" db="UniProtKB">
        <authorList>
            <consortium name="EnsemblPlants"/>
        </authorList>
    </citation>
    <scope>IDENTIFICATION</scope>
</reference>
<feature type="domain" description="RNase H type-1" evidence="1">
    <location>
        <begin position="16"/>
        <end position="129"/>
    </location>
</feature>
<evidence type="ECO:0000313" key="2">
    <source>
        <dbReference type="EnsemblPlants" id="cds.evm.model.09.604"/>
    </source>
</evidence>
<name>A0A803QGS7_CANSA</name>
<organism evidence="2 3">
    <name type="scientific">Cannabis sativa</name>
    <name type="common">Hemp</name>
    <name type="synonym">Marijuana</name>
    <dbReference type="NCBI Taxonomy" id="3483"/>
    <lineage>
        <taxon>Eukaryota</taxon>
        <taxon>Viridiplantae</taxon>
        <taxon>Streptophyta</taxon>
        <taxon>Embryophyta</taxon>
        <taxon>Tracheophyta</taxon>
        <taxon>Spermatophyta</taxon>
        <taxon>Magnoliopsida</taxon>
        <taxon>eudicotyledons</taxon>
        <taxon>Gunneridae</taxon>
        <taxon>Pentapetalae</taxon>
        <taxon>rosids</taxon>
        <taxon>fabids</taxon>
        <taxon>Rosales</taxon>
        <taxon>Cannabaceae</taxon>
        <taxon>Cannabis</taxon>
    </lineage>
</organism>
<dbReference type="EnsemblPlants" id="evm.model.09.604">
    <property type="protein sequence ID" value="cds.evm.model.09.604"/>
    <property type="gene ID" value="evm.TU.09.604"/>
</dbReference>
<sequence>MECNEIEANFNMLDLDDPTWKVYVDSASNKNGSGAGVAMISPDRLRLQAALSFTFLTSNNKAEYEALIAGLNLTKAVRANRVEVYSDSQLVVNQVSGEYQTHREKMAAYVSAVRELLKEFRDYKIERIP</sequence>
<dbReference type="CDD" id="cd09279">
    <property type="entry name" value="RNase_HI_like"/>
    <property type="match status" value="1"/>
</dbReference>
<dbReference type="InterPro" id="IPR012337">
    <property type="entry name" value="RNaseH-like_sf"/>
</dbReference>
<dbReference type="PANTHER" id="PTHR48475">
    <property type="entry name" value="RIBONUCLEASE H"/>
    <property type="match status" value="1"/>
</dbReference>
<dbReference type="Proteomes" id="UP000596661">
    <property type="component" value="Chromosome 9"/>
</dbReference>
<keyword evidence="3" id="KW-1185">Reference proteome</keyword>
<accession>A0A803QGS7</accession>
<dbReference type="InterPro" id="IPR036397">
    <property type="entry name" value="RNaseH_sf"/>
</dbReference>
<dbReference type="PROSITE" id="PS50879">
    <property type="entry name" value="RNASE_H_1"/>
    <property type="match status" value="1"/>
</dbReference>
<dbReference type="GO" id="GO:0004523">
    <property type="term" value="F:RNA-DNA hybrid ribonuclease activity"/>
    <property type="evidence" value="ECO:0007669"/>
    <property type="project" value="InterPro"/>
</dbReference>
<dbReference type="AlphaFoldDB" id="A0A803QGS7"/>